<name>A0A8E2W7Z8_RHILI</name>
<protein>
    <submittedName>
        <fullName evidence="2">Uncharacterized protein</fullName>
    </submittedName>
</protein>
<evidence type="ECO:0000256" key="1">
    <source>
        <dbReference type="SAM" id="SignalP"/>
    </source>
</evidence>
<dbReference type="EMBL" id="QGGH01000011">
    <property type="protein sequence ID" value="PWJ88282.1"/>
    <property type="molecule type" value="Genomic_DNA"/>
</dbReference>
<comment type="caution">
    <text evidence="2">The sequence shown here is derived from an EMBL/GenBank/DDBJ whole genome shotgun (WGS) entry which is preliminary data.</text>
</comment>
<keyword evidence="1" id="KW-0732">Signal</keyword>
<dbReference type="AlphaFoldDB" id="A0A8E2W7Z8"/>
<proteinExistence type="predicted"/>
<evidence type="ECO:0000313" key="2">
    <source>
        <dbReference type="EMBL" id="PWJ88282.1"/>
    </source>
</evidence>
<dbReference type="RefSeq" id="WP_109670211.1">
    <property type="nucleotide sequence ID" value="NZ_QGGH01000011.1"/>
</dbReference>
<organism evidence="2 3">
    <name type="scientific">Rhizobium loti</name>
    <name type="common">Mesorhizobium loti</name>
    <dbReference type="NCBI Taxonomy" id="381"/>
    <lineage>
        <taxon>Bacteria</taxon>
        <taxon>Pseudomonadati</taxon>
        <taxon>Pseudomonadota</taxon>
        <taxon>Alphaproteobacteria</taxon>
        <taxon>Hyphomicrobiales</taxon>
        <taxon>Phyllobacteriaceae</taxon>
        <taxon>Mesorhizobium</taxon>
    </lineage>
</organism>
<dbReference type="GeneID" id="61054786"/>
<sequence length="105" mass="11698">MLKYVLVLCLASTQCLAGTPKGECPNLWKMYGLFMRASLICNFPESNAIRKTLSLLKKDCPTSTEVLARRYMTDGFRQFDKDSASKGHPKACGEMFTFMDSVGGQ</sequence>
<dbReference type="Proteomes" id="UP000245631">
    <property type="component" value="Unassembled WGS sequence"/>
</dbReference>
<accession>A0A8E2W7Z8</accession>
<reference evidence="2 3" key="1">
    <citation type="submission" date="2018-05" db="EMBL/GenBank/DDBJ databases">
        <title>Genomic Encyclopedia of Type Strains, Phase IV (KMG-IV): sequencing the most valuable type-strain genomes for metagenomic binning, comparative biology and taxonomic classification.</title>
        <authorList>
            <person name="Goeker M."/>
        </authorList>
    </citation>
    <scope>NUCLEOTIDE SEQUENCE [LARGE SCALE GENOMIC DNA]</scope>
    <source>
        <strain evidence="2 3">DSM 2626</strain>
    </source>
</reference>
<evidence type="ECO:0000313" key="3">
    <source>
        <dbReference type="Proteomes" id="UP000245631"/>
    </source>
</evidence>
<feature type="signal peptide" evidence="1">
    <location>
        <begin position="1"/>
        <end position="17"/>
    </location>
</feature>
<feature type="chain" id="PRO_5034067606" evidence="1">
    <location>
        <begin position="18"/>
        <end position="105"/>
    </location>
</feature>
<gene>
    <name evidence="2" type="ORF">C8D77_1112</name>
</gene>